<keyword evidence="1" id="KW-1133">Transmembrane helix</keyword>
<name>A0AA39Z7P9_9PEZI</name>
<proteinExistence type="predicted"/>
<accession>A0AA39Z7P9</accession>
<dbReference type="Proteomes" id="UP001174997">
    <property type="component" value="Unassembled WGS sequence"/>
</dbReference>
<evidence type="ECO:0000256" key="1">
    <source>
        <dbReference type="SAM" id="Phobius"/>
    </source>
</evidence>
<dbReference type="AlphaFoldDB" id="A0AA39Z7P9"/>
<gene>
    <name evidence="2" type="ORF">QBC41DRAFT_257551</name>
</gene>
<evidence type="ECO:0000313" key="3">
    <source>
        <dbReference type="Proteomes" id="UP001174997"/>
    </source>
</evidence>
<evidence type="ECO:0000313" key="2">
    <source>
        <dbReference type="EMBL" id="KAK0665782.1"/>
    </source>
</evidence>
<sequence>MAPHHRLPRLAVSYGRTRILRLTVLGCIACTTLVMIMQLGRMWSRGRDGHHHHHPLQAGSPAWKTTEEGLVPVKSREELGREMLEYVRGLPGLKGEVAVLSKRVKVVESKEGAVGEGRIKRVGRGFLEGHGFARVDLTPPGVGEGQGDHGEVSIKQEARLPAPGVVEVPVDVAREEKGDPGEVLFGIASDYERVSRDDFGVVRDWAGFLTNHSAERERKEKRRSNGAGLLLALSKATEAEVVEVKARLWQAGIDGTVFAVEERAGEESDRYKGGVYAQLFQKLLMSRFGKGEVGGGKTRRWFAVVDEKVFIPDLRRLVWELDTRFEEGGEWFVGLPTGKEDWRESGDGKRITYGGGAVAMSPSVLDTVGQLMCFQAGGKGGNDEAKADSNWGETLYKCLEQERYLKMQVLVGGGGYLPGEGNQGQQTSGRPLVMHSGSKSFTTPGKGHLVSNACSEECYLQRFLFADSWALVNGHSITAYPRRIEVQTSSQKMTQQKGSQNEGGGLKVADKIVVHSTSVGEGQKIAWRGGKIKTWRLVDAEMRDDDKEVWQAYVNEKGIGSKEEEKSDVDSVIVLIWEL</sequence>
<feature type="transmembrane region" description="Helical" evidence="1">
    <location>
        <begin position="20"/>
        <end position="40"/>
    </location>
</feature>
<keyword evidence="3" id="KW-1185">Reference proteome</keyword>
<reference evidence="2" key="1">
    <citation type="submission" date="2023-06" db="EMBL/GenBank/DDBJ databases">
        <title>Genome-scale phylogeny and comparative genomics of the fungal order Sordariales.</title>
        <authorList>
            <consortium name="Lawrence Berkeley National Laboratory"/>
            <person name="Hensen N."/>
            <person name="Bonometti L."/>
            <person name="Westerberg I."/>
            <person name="Brannstrom I.O."/>
            <person name="Guillou S."/>
            <person name="Cros-Aarteil S."/>
            <person name="Calhoun S."/>
            <person name="Haridas S."/>
            <person name="Kuo A."/>
            <person name="Mondo S."/>
            <person name="Pangilinan J."/>
            <person name="Riley R."/>
            <person name="Labutti K."/>
            <person name="Andreopoulos B."/>
            <person name="Lipzen A."/>
            <person name="Chen C."/>
            <person name="Yanf M."/>
            <person name="Daum C."/>
            <person name="Ng V."/>
            <person name="Clum A."/>
            <person name="Steindorff A."/>
            <person name="Ohm R."/>
            <person name="Martin F."/>
            <person name="Silar P."/>
            <person name="Natvig D."/>
            <person name="Lalanne C."/>
            <person name="Gautier V."/>
            <person name="Ament-Velasquez S.L."/>
            <person name="Kruys A."/>
            <person name="Hutchinson M.I."/>
            <person name="Powell A.J."/>
            <person name="Barry K."/>
            <person name="Miller A.N."/>
            <person name="Grigoriev I.V."/>
            <person name="Debuchy R."/>
            <person name="Gladieux P."/>
            <person name="Thoren M.H."/>
            <person name="Johannesson H."/>
        </authorList>
    </citation>
    <scope>NUCLEOTIDE SEQUENCE</scope>
    <source>
        <strain evidence="2">CBS 307.81</strain>
    </source>
</reference>
<keyword evidence="1" id="KW-0812">Transmembrane</keyword>
<comment type="caution">
    <text evidence="2">The sequence shown here is derived from an EMBL/GenBank/DDBJ whole genome shotgun (WGS) entry which is preliminary data.</text>
</comment>
<protein>
    <submittedName>
        <fullName evidence="2">Glycosyltransferase</fullName>
    </submittedName>
</protein>
<dbReference type="EMBL" id="JAULSY010000102">
    <property type="protein sequence ID" value="KAK0665782.1"/>
    <property type="molecule type" value="Genomic_DNA"/>
</dbReference>
<organism evidence="2 3">
    <name type="scientific">Cercophora samala</name>
    <dbReference type="NCBI Taxonomy" id="330535"/>
    <lineage>
        <taxon>Eukaryota</taxon>
        <taxon>Fungi</taxon>
        <taxon>Dikarya</taxon>
        <taxon>Ascomycota</taxon>
        <taxon>Pezizomycotina</taxon>
        <taxon>Sordariomycetes</taxon>
        <taxon>Sordariomycetidae</taxon>
        <taxon>Sordariales</taxon>
        <taxon>Lasiosphaeriaceae</taxon>
        <taxon>Cercophora</taxon>
    </lineage>
</organism>
<keyword evidence="1" id="KW-0472">Membrane</keyword>